<proteinExistence type="predicted"/>
<accession>A0AAV4SK76</accession>
<organism evidence="1 2">
    <name type="scientific">Caerostris extrusa</name>
    <name type="common">Bark spider</name>
    <name type="synonym">Caerostris bankana</name>
    <dbReference type="NCBI Taxonomy" id="172846"/>
    <lineage>
        <taxon>Eukaryota</taxon>
        <taxon>Metazoa</taxon>
        <taxon>Ecdysozoa</taxon>
        <taxon>Arthropoda</taxon>
        <taxon>Chelicerata</taxon>
        <taxon>Arachnida</taxon>
        <taxon>Araneae</taxon>
        <taxon>Araneomorphae</taxon>
        <taxon>Entelegynae</taxon>
        <taxon>Araneoidea</taxon>
        <taxon>Araneidae</taxon>
        <taxon>Caerostris</taxon>
    </lineage>
</organism>
<name>A0AAV4SK76_CAEEX</name>
<dbReference type="AlphaFoldDB" id="A0AAV4SK76"/>
<comment type="caution">
    <text evidence="1">The sequence shown here is derived from an EMBL/GenBank/DDBJ whole genome shotgun (WGS) entry which is preliminary data.</text>
</comment>
<evidence type="ECO:0000313" key="2">
    <source>
        <dbReference type="Proteomes" id="UP001054945"/>
    </source>
</evidence>
<gene>
    <name evidence="1" type="ORF">CEXT_32631</name>
</gene>
<keyword evidence="2" id="KW-1185">Reference proteome</keyword>
<sequence length="75" mass="8397">MVEGGEKKKKHQKELNVLWNSNEALIDSDLISIFSVFIALSFVSNRGSRRNGIINLQVVSEMDTCLPTLTGCPRF</sequence>
<evidence type="ECO:0000313" key="1">
    <source>
        <dbReference type="EMBL" id="GIY33591.1"/>
    </source>
</evidence>
<dbReference type="Proteomes" id="UP001054945">
    <property type="component" value="Unassembled WGS sequence"/>
</dbReference>
<protein>
    <submittedName>
        <fullName evidence="1">Uncharacterized protein</fullName>
    </submittedName>
</protein>
<reference evidence="1 2" key="1">
    <citation type="submission" date="2021-06" db="EMBL/GenBank/DDBJ databases">
        <title>Caerostris extrusa draft genome.</title>
        <authorList>
            <person name="Kono N."/>
            <person name="Arakawa K."/>
        </authorList>
    </citation>
    <scope>NUCLEOTIDE SEQUENCE [LARGE SCALE GENOMIC DNA]</scope>
</reference>
<dbReference type="EMBL" id="BPLR01009662">
    <property type="protein sequence ID" value="GIY33591.1"/>
    <property type="molecule type" value="Genomic_DNA"/>
</dbReference>